<protein>
    <submittedName>
        <fullName evidence="1">Uncharacterized protein</fullName>
    </submittedName>
</protein>
<reference evidence="1" key="1">
    <citation type="submission" date="2021-02" db="EMBL/GenBank/DDBJ databases">
        <authorList>
            <person name="Nowell W R."/>
        </authorList>
    </citation>
    <scope>NUCLEOTIDE SEQUENCE</scope>
</reference>
<accession>A0A8S2XI97</accession>
<evidence type="ECO:0000313" key="2">
    <source>
        <dbReference type="Proteomes" id="UP000681720"/>
    </source>
</evidence>
<evidence type="ECO:0000313" key="1">
    <source>
        <dbReference type="EMBL" id="CAF4499772.1"/>
    </source>
</evidence>
<comment type="caution">
    <text evidence="1">The sequence shown here is derived from an EMBL/GenBank/DDBJ whole genome shotgun (WGS) entry which is preliminary data.</text>
</comment>
<name>A0A8S2XI97_9BILA</name>
<feature type="non-terminal residue" evidence="1">
    <location>
        <position position="43"/>
    </location>
</feature>
<proteinExistence type="predicted"/>
<dbReference type="Proteomes" id="UP000681720">
    <property type="component" value="Unassembled WGS sequence"/>
</dbReference>
<gene>
    <name evidence="1" type="ORF">GIL414_LOCUS34653</name>
</gene>
<organism evidence="1 2">
    <name type="scientific">Rotaria magnacalcarata</name>
    <dbReference type="NCBI Taxonomy" id="392030"/>
    <lineage>
        <taxon>Eukaryota</taxon>
        <taxon>Metazoa</taxon>
        <taxon>Spiralia</taxon>
        <taxon>Gnathifera</taxon>
        <taxon>Rotifera</taxon>
        <taxon>Eurotatoria</taxon>
        <taxon>Bdelloidea</taxon>
        <taxon>Philodinida</taxon>
        <taxon>Philodinidae</taxon>
        <taxon>Rotaria</taxon>
    </lineage>
</organism>
<dbReference type="EMBL" id="CAJOBJ010080719">
    <property type="protein sequence ID" value="CAF4499772.1"/>
    <property type="molecule type" value="Genomic_DNA"/>
</dbReference>
<sequence length="43" mass="4862">MSQTVRLVSSKTIIPRLGYGTGTKWFSRDKSKPIDTNLLQSIH</sequence>
<dbReference type="AlphaFoldDB" id="A0A8S2XI97"/>